<evidence type="ECO:0000313" key="3">
    <source>
        <dbReference type="EMBL" id="XFO71537.1"/>
    </source>
</evidence>
<comment type="similarity">
    <text evidence="1">Belongs to the short-chain dehydrogenases/reductases (SDR) family.</text>
</comment>
<dbReference type="EC" id="1.1.1.385" evidence="3"/>
<sequence>MQYDLLNKVAVITGGTSGIGFSTAKLFLANGAKVIIVGRDSAKGQAARHSLAAIADDVDYVPGDVSLPADCRNIIQQTTIRFGQLDILVNSAGSYQESIITDVSENDYNTIMDVNVKGTYFMCKSAMPELRKTGGGSIINLASDAGINGNLLCTAYCASKGAVIAFTKALALECAPYGIRANCVCPGDVATPLLDRQLDDPQNICTLADMAKLYPLGRIAQPAEVAHVISFLATAAASFVTGAVWTVDGGLTAC</sequence>
<dbReference type="InterPro" id="IPR020904">
    <property type="entry name" value="Sc_DH/Rdtase_CS"/>
</dbReference>
<keyword evidence="3" id="KW-0560">Oxidoreductase</keyword>
<dbReference type="PANTHER" id="PTHR42879:SF2">
    <property type="entry name" value="3-OXOACYL-[ACYL-CARRIER-PROTEIN] REDUCTASE FABG"/>
    <property type="match status" value="1"/>
</dbReference>
<keyword evidence="4" id="KW-1185">Reference proteome</keyword>
<dbReference type="InterPro" id="IPR057326">
    <property type="entry name" value="KR_dom"/>
</dbReference>
<dbReference type="PANTHER" id="PTHR42879">
    <property type="entry name" value="3-OXOACYL-(ACYL-CARRIER-PROTEIN) REDUCTASE"/>
    <property type="match status" value="1"/>
</dbReference>
<evidence type="ECO:0000259" key="2">
    <source>
        <dbReference type="SMART" id="SM00822"/>
    </source>
</evidence>
<dbReference type="PROSITE" id="PS00061">
    <property type="entry name" value="ADH_SHORT"/>
    <property type="match status" value="1"/>
</dbReference>
<accession>A0ABZ3IZN7</accession>
<protein>
    <submittedName>
        <fullName evidence="3">Dihydroanticapsin 7-dehydrogenase</fullName>
        <ecNumber evidence="3">1.1.1.385</ecNumber>
    </submittedName>
</protein>
<evidence type="ECO:0000256" key="1">
    <source>
        <dbReference type="ARBA" id="ARBA00006484"/>
    </source>
</evidence>
<evidence type="ECO:0000313" key="4">
    <source>
        <dbReference type="Proteomes" id="UP000216052"/>
    </source>
</evidence>
<organism evidence="3 4">
    <name type="scientific">Sporomusa acidovorans (strain ATCC 49682 / DSM 3132 / Mol)</name>
    <dbReference type="NCBI Taxonomy" id="1123286"/>
    <lineage>
        <taxon>Bacteria</taxon>
        <taxon>Bacillati</taxon>
        <taxon>Bacillota</taxon>
        <taxon>Negativicutes</taxon>
        <taxon>Selenomonadales</taxon>
        <taxon>Sporomusaceae</taxon>
        <taxon>Sporomusa</taxon>
    </lineage>
</organism>
<dbReference type="InterPro" id="IPR002347">
    <property type="entry name" value="SDR_fam"/>
</dbReference>
<proteinExistence type="inferred from homology"/>
<dbReference type="Gene3D" id="3.40.50.720">
    <property type="entry name" value="NAD(P)-binding Rossmann-like Domain"/>
    <property type="match status" value="1"/>
</dbReference>
<dbReference type="Proteomes" id="UP000216052">
    <property type="component" value="Chromosome"/>
</dbReference>
<feature type="domain" description="Ketoreductase" evidence="2">
    <location>
        <begin position="8"/>
        <end position="190"/>
    </location>
</feature>
<dbReference type="EMBL" id="CP155571">
    <property type="protein sequence ID" value="XFO71537.1"/>
    <property type="molecule type" value="Genomic_DNA"/>
</dbReference>
<reference evidence="3" key="1">
    <citation type="submission" date="2024-05" db="EMBL/GenBank/DDBJ databases">
        <title>Isolation and characterization of Sporomusa carbonis sp. nov., a carboxydotrophic hydrogenogen in the genus of Sporomusa isolated from a charcoal burning pile.</title>
        <authorList>
            <person name="Boeer T."/>
            <person name="Rosenbaum F."/>
            <person name="Eysell L."/>
            <person name="Mueller V."/>
            <person name="Daniel R."/>
            <person name="Poehlein A."/>
        </authorList>
    </citation>
    <scope>NUCLEOTIDE SEQUENCE [LARGE SCALE GENOMIC DNA]</scope>
    <source>
        <strain evidence="3">DSM 3132</strain>
    </source>
</reference>
<dbReference type="RefSeq" id="WP_093796472.1">
    <property type="nucleotide sequence ID" value="NZ_CP155571.1"/>
</dbReference>
<dbReference type="NCBIfam" id="NF005559">
    <property type="entry name" value="PRK07231.1"/>
    <property type="match status" value="1"/>
</dbReference>
<dbReference type="PRINTS" id="PR00080">
    <property type="entry name" value="SDRFAMILY"/>
</dbReference>
<dbReference type="InterPro" id="IPR050259">
    <property type="entry name" value="SDR"/>
</dbReference>
<dbReference type="SMART" id="SM00822">
    <property type="entry name" value="PKS_KR"/>
    <property type="match status" value="1"/>
</dbReference>
<dbReference type="GO" id="GO:0016491">
    <property type="term" value="F:oxidoreductase activity"/>
    <property type="evidence" value="ECO:0007669"/>
    <property type="project" value="UniProtKB-KW"/>
</dbReference>
<gene>
    <name evidence="3" type="primary">bacC</name>
    <name evidence="3" type="ORF">SPACI_015670</name>
</gene>
<dbReference type="InterPro" id="IPR036291">
    <property type="entry name" value="NAD(P)-bd_dom_sf"/>
</dbReference>
<dbReference type="CDD" id="cd05233">
    <property type="entry name" value="SDR_c"/>
    <property type="match status" value="1"/>
</dbReference>
<dbReference type="Pfam" id="PF13561">
    <property type="entry name" value="adh_short_C2"/>
    <property type="match status" value="1"/>
</dbReference>
<dbReference type="PRINTS" id="PR00081">
    <property type="entry name" value="GDHRDH"/>
</dbReference>
<dbReference type="SUPFAM" id="SSF51735">
    <property type="entry name" value="NAD(P)-binding Rossmann-fold domains"/>
    <property type="match status" value="1"/>
</dbReference>
<name>A0ABZ3IZN7_SPOA4</name>